<dbReference type="InterPro" id="IPR014729">
    <property type="entry name" value="Rossmann-like_a/b/a_fold"/>
</dbReference>
<evidence type="ECO:0000313" key="4">
    <source>
        <dbReference type="Proteomes" id="UP000727993"/>
    </source>
</evidence>
<dbReference type="PRINTS" id="PR01438">
    <property type="entry name" value="UNVRSLSTRESS"/>
</dbReference>
<accession>A0A936NFY5</accession>
<dbReference type="PANTHER" id="PTHR46268">
    <property type="entry name" value="STRESS RESPONSE PROTEIN NHAX"/>
    <property type="match status" value="1"/>
</dbReference>
<evidence type="ECO:0000256" key="1">
    <source>
        <dbReference type="ARBA" id="ARBA00008791"/>
    </source>
</evidence>
<gene>
    <name evidence="3" type="ORF">IPN02_17970</name>
</gene>
<dbReference type="InterPro" id="IPR006015">
    <property type="entry name" value="Universal_stress_UspA"/>
</dbReference>
<protein>
    <submittedName>
        <fullName evidence="3">Universal stress protein</fullName>
    </submittedName>
</protein>
<dbReference type="InterPro" id="IPR006016">
    <property type="entry name" value="UspA"/>
</dbReference>
<reference evidence="3 4" key="1">
    <citation type="submission" date="2020-10" db="EMBL/GenBank/DDBJ databases">
        <title>Connecting structure to function with the recovery of over 1000 high-quality activated sludge metagenome-assembled genomes encoding full-length rRNA genes using long-read sequencing.</title>
        <authorList>
            <person name="Singleton C.M."/>
            <person name="Petriglieri F."/>
            <person name="Kristensen J.M."/>
            <person name="Kirkegaard R.H."/>
            <person name="Michaelsen T.Y."/>
            <person name="Andersen M.H."/>
            <person name="Karst S.M."/>
            <person name="Dueholm M.S."/>
            <person name="Nielsen P.H."/>
            <person name="Albertsen M."/>
        </authorList>
    </citation>
    <scope>NUCLEOTIDE SEQUENCE [LARGE SCALE GENOMIC DNA]</scope>
    <source>
        <strain evidence="3">Lyne_18-Q3-R50-59_MAXAC.006</strain>
    </source>
</reference>
<dbReference type="AlphaFoldDB" id="A0A936NFY5"/>
<proteinExistence type="inferred from homology"/>
<comment type="caution">
    <text evidence="3">The sequence shown here is derived from an EMBL/GenBank/DDBJ whole genome shotgun (WGS) entry which is preliminary data.</text>
</comment>
<dbReference type="CDD" id="cd00293">
    <property type="entry name" value="USP-like"/>
    <property type="match status" value="2"/>
</dbReference>
<evidence type="ECO:0000259" key="2">
    <source>
        <dbReference type="Pfam" id="PF00582"/>
    </source>
</evidence>
<dbReference type="SUPFAM" id="SSF52402">
    <property type="entry name" value="Adenine nucleotide alpha hydrolases-like"/>
    <property type="match status" value="2"/>
</dbReference>
<name>A0A936NFY5_9ACTN</name>
<evidence type="ECO:0000313" key="3">
    <source>
        <dbReference type="EMBL" id="MBK9298673.1"/>
    </source>
</evidence>
<dbReference type="EMBL" id="JADJZA010000010">
    <property type="protein sequence ID" value="MBK9298673.1"/>
    <property type="molecule type" value="Genomic_DNA"/>
</dbReference>
<dbReference type="Gene3D" id="3.40.50.620">
    <property type="entry name" value="HUPs"/>
    <property type="match status" value="2"/>
</dbReference>
<sequence>MVGLDSGAPAPGPLRHAASEAVLRNAMLHIVSVWSYPPMSTEERMLTTASAVEAETAERVAGIVGELMTEQPYRDLSAEVEVTQGAPANLLIAAAEDADLLVVGRSDGARVRHAVLGSVASKCVRHASGPVMVVPPAEGPVTATADDAERSEILVGIDGSEPAQRAMSWALAEAGLRGASVRAVYCWEEPMLLGGDLMMALPNPAVLERDAEAALNEWLSAADVPDGVTLTGATQRGNPGHALLDAIDDADLVVVGSRGLGGFKGLMLGSVARRVAHLAPCSVVVIS</sequence>
<dbReference type="PANTHER" id="PTHR46268:SF6">
    <property type="entry name" value="UNIVERSAL STRESS PROTEIN UP12"/>
    <property type="match status" value="1"/>
</dbReference>
<dbReference type="Pfam" id="PF00582">
    <property type="entry name" value="Usp"/>
    <property type="match status" value="2"/>
</dbReference>
<comment type="similarity">
    <text evidence="1">Belongs to the universal stress protein A family.</text>
</comment>
<organism evidence="3 4">
    <name type="scientific">Candidatus Neomicrothrix subdominans</name>
    <dbReference type="NCBI Taxonomy" id="2954438"/>
    <lineage>
        <taxon>Bacteria</taxon>
        <taxon>Bacillati</taxon>
        <taxon>Actinomycetota</taxon>
        <taxon>Acidimicrobiia</taxon>
        <taxon>Acidimicrobiales</taxon>
        <taxon>Microthrixaceae</taxon>
        <taxon>Candidatus Neomicrothrix</taxon>
    </lineage>
</organism>
<dbReference type="Proteomes" id="UP000727993">
    <property type="component" value="Unassembled WGS sequence"/>
</dbReference>
<feature type="domain" description="UspA" evidence="2">
    <location>
        <begin position="1"/>
        <end position="135"/>
    </location>
</feature>
<feature type="domain" description="UspA" evidence="2">
    <location>
        <begin position="152"/>
        <end position="286"/>
    </location>
</feature>